<evidence type="ECO:0000313" key="2">
    <source>
        <dbReference type="Proteomes" id="UP000827177"/>
    </source>
</evidence>
<proteinExistence type="predicted"/>
<accession>A0AAE7XSU6</accession>
<dbReference type="EMBL" id="MZ234017">
    <property type="protein sequence ID" value="QZI79211.1"/>
    <property type="molecule type" value="Genomic_DNA"/>
</dbReference>
<gene>
    <name evidence="1" type="ORF">101114UKE3_080</name>
</gene>
<organism evidence="1 2">
    <name type="scientific">Escherichia phage vB_EcoP-101114UKE3</name>
    <dbReference type="NCBI Taxonomy" id="2865794"/>
    <lineage>
        <taxon>Viruses</taxon>
        <taxon>Duplodnaviria</taxon>
        <taxon>Heunggongvirae</taxon>
        <taxon>Uroviricota</taxon>
        <taxon>Caudoviricetes</taxon>
        <taxon>Mktvariviridae</taxon>
        <taxon>Gordonclarkvirinae</taxon>
        <taxon>Suseptimavirus</taxon>
        <taxon>Suseptimavirus 101114UKE3</taxon>
    </lineage>
</organism>
<protein>
    <submittedName>
        <fullName evidence="1">Uncharacterized protein</fullName>
    </submittedName>
</protein>
<name>A0AAE7XSU6_9CAUD</name>
<sequence>MKKILFFLSLFSVSAIAADECISKDSGRGQIITQCGSHVTVVDSITQTVLVCNGTSCTKEILNKR</sequence>
<evidence type="ECO:0000313" key="1">
    <source>
        <dbReference type="EMBL" id="QZI79211.1"/>
    </source>
</evidence>
<keyword evidence="2" id="KW-1185">Reference proteome</keyword>
<reference evidence="1 2" key="1">
    <citation type="submission" date="2021-05" db="EMBL/GenBank/DDBJ databases">
        <title>Naturally bred epsilon2 phages have an improved host range and effectivity in uropathogenic E. coli over their ancestor phages.</title>
        <authorList>
            <person name="Saez D."/>
            <person name="Loose M."/>
            <person name="Mutti M."/>
            <person name="Visram Z."/>
            <person name="Hitzenhammer E."/>
            <person name="Dippel D."/>
            <person name="Tisakova L."/>
            <person name="Schertler S."/>
            <person name="Wittmann J."/>
            <person name="Corsini L."/>
            <person name="Wagenlehner F."/>
        </authorList>
    </citation>
    <scope>NUCLEOTIDE SEQUENCE [LARGE SCALE GENOMIC DNA]</scope>
</reference>
<dbReference type="Proteomes" id="UP000827177">
    <property type="component" value="Segment"/>
</dbReference>